<organism evidence="1 2">
    <name type="scientific">Ephemerocybe angulata</name>
    <dbReference type="NCBI Taxonomy" id="980116"/>
    <lineage>
        <taxon>Eukaryota</taxon>
        <taxon>Fungi</taxon>
        <taxon>Dikarya</taxon>
        <taxon>Basidiomycota</taxon>
        <taxon>Agaricomycotina</taxon>
        <taxon>Agaricomycetes</taxon>
        <taxon>Agaricomycetidae</taxon>
        <taxon>Agaricales</taxon>
        <taxon>Agaricineae</taxon>
        <taxon>Psathyrellaceae</taxon>
        <taxon>Ephemerocybe</taxon>
    </lineage>
</organism>
<protein>
    <submittedName>
        <fullName evidence="1">Uncharacterized protein</fullName>
    </submittedName>
</protein>
<evidence type="ECO:0000313" key="2">
    <source>
        <dbReference type="Proteomes" id="UP000521943"/>
    </source>
</evidence>
<comment type="caution">
    <text evidence="1">The sequence shown here is derived from an EMBL/GenBank/DDBJ whole genome shotgun (WGS) entry which is preliminary data.</text>
</comment>
<evidence type="ECO:0000313" key="1">
    <source>
        <dbReference type="EMBL" id="KAF6759025.1"/>
    </source>
</evidence>
<accession>A0A8H6I518</accession>
<proteinExistence type="predicted"/>
<sequence>MKTRREALDLIPLHSKPEFLGLIILDEGWIMIKCFRHYLFRKRTFVIDTTNSPAPNLSPPSFLHSGQQDPVALPALPSWTSLTRLTIDACLPTVQTLANVVLSLPNLETLKINVHFLDPTPPALSGDSLPPIQHLAVGPRGYALFSWLAQYAGSSDPLQTLSLRVGSEDPSPLELYATTNSNGVDYVEVILHQPAWARGTHLSNNPRKVLRFLFDLPSELSRGLSPLNELFGLDFVIRYPEYTATPIILELLEKLAPGIASPLLMDLGITVPKLRLGLRDQLTILHTFEAIIAESSPLLPDDLVMVVSEMECGNI</sequence>
<name>A0A8H6I518_9AGAR</name>
<keyword evidence="2" id="KW-1185">Reference proteome</keyword>
<dbReference type="AlphaFoldDB" id="A0A8H6I518"/>
<reference evidence="1 2" key="1">
    <citation type="submission" date="2020-07" db="EMBL/GenBank/DDBJ databases">
        <title>Comparative genomics of pyrophilous fungi reveals a link between fire events and developmental genes.</title>
        <authorList>
            <consortium name="DOE Joint Genome Institute"/>
            <person name="Steindorff A.S."/>
            <person name="Carver A."/>
            <person name="Calhoun S."/>
            <person name="Stillman K."/>
            <person name="Liu H."/>
            <person name="Lipzen A."/>
            <person name="Pangilinan J."/>
            <person name="Labutti K."/>
            <person name="Bruns T.D."/>
            <person name="Grigoriev I.V."/>
        </authorList>
    </citation>
    <scope>NUCLEOTIDE SEQUENCE [LARGE SCALE GENOMIC DNA]</scope>
    <source>
        <strain evidence="1 2">CBS 144469</strain>
    </source>
</reference>
<dbReference type="Proteomes" id="UP000521943">
    <property type="component" value="Unassembled WGS sequence"/>
</dbReference>
<dbReference type="OrthoDB" id="3124769at2759"/>
<gene>
    <name evidence="1" type="ORF">DFP72DRAFT_844791</name>
</gene>
<dbReference type="EMBL" id="JACGCI010000017">
    <property type="protein sequence ID" value="KAF6759025.1"/>
    <property type="molecule type" value="Genomic_DNA"/>
</dbReference>